<evidence type="ECO:0000313" key="1">
    <source>
        <dbReference type="EMBL" id="BAZ87194.1"/>
    </source>
</evidence>
<dbReference type="Proteomes" id="UP000218702">
    <property type="component" value="Chromosome"/>
</dbReference>
<dbReference type="EMBL" id="AP018316">
    <property type="protein sequence ID" value="BAZ87194.1"/>
    <property type="molecule type" value="Genomic_DNA"/>
</dbReference>
<proteinExistence type="predicted"/>
<accession>A0A1Z4V6X7</accession>
<name>A0A1Z4V6X7_9CYAN</name>
<reference evidence="1 2" key="1">
    <citation type="submission" date="2017-06" db="EMBL/GenBank/DDBJ databases">
        <title>Genome sequencing of cyanobaciteial culture collection at National Institute for Environmental Studies (NIES).</title>
        <authorList>
            <person name="Hirose Y."/>
            <person name="Shimura Y."/>
            <person name="Fujisawa T."/>
            <person name="Nakamura Y."/>
            <person name="Kawachi M."/>
        </authorList>
    </citation>
    <scope>NUCLEOTIDE SEQUENCE [LARGE SCALE GENOMIC DNA]</scope>
    <source>
        <strain evidence="1 2">NIES-806</strain>
    </source>
</reference>
<sequence length="46" mass="5206">MEQSKRELLETKGWKVGTVTEFLELTPEEAALVEIKLALSRSSKTK</sequence>
<dbReference type="AlphaFoldDB" id="A0A1Z4V6X7"/>
<dbReference type="KEGG" id="dcm:NIES806_34150"/>
<protein>
    <submittedName>
        <fullName evidence="1">XRE family transcriptional regulator</fullName>
    </submittedName>
</protein>
<organism evidence="1 2">
    <name type="scientific">Dolichospermum compactum NIES-806</name>
    <dbReference type="NCBI Taxonomy" id="1973481"/>
    <lineage>
        <taxon>Bacteria</taxon>
        <taxon>Bacillati</taxon>
        <taxon>Cyanobacteriota</taxon>
        <taxon>Cyanophyceae</taxon>
        <taxon>Nostocales</taxon>
        <taxon>Aphanizomenonaceae</taxon>
        <taxon>Dolichospermum</taxon>
        <taxon>Dolichospermum compactum</taxon>
    </lineage>
</organism>
<evidence type="ECO:0000313" key="2">
    <source>
        <dbReference type="Proteomes" id="UP000218702"/>
    </source>
</evidence>
<keyword evidence="2" id="KW-1185">Reference proteome</keyword>
<gene>
    <name evidence="1" type="ORF">NIES806_34150</name>
</gene>
<dbReference type="RefSeq" id="WP_035081865.1">
    <property type="nucleotide sequence ID" value="NZ_AP018316.1"/>
</dbReference>